<evidence type="ECO:0000313" key="1">
    <source>
        <dbReference type="EMBL" id="TFY82215.1"/>
    </source>
</evidence>
<organism evidence="1 2">
    <name type="scientific">Hericium alpestre</name>
    <dbReference type="NCBI Taxonomy" id="135208"/>
    <lineage>
        <taxon>Eukaryota</taxon>
        <taxon>Fungi</taxon>
        <taxon>Dikarya</taxon>
        <taxon>Basidiomycota</taxon>
        <taxon>Agaricomycotina</taxon>
        <taxon>Agaricomycetes</taxon>
        <taxon>Russulales</taxon>
        <taxon>Hericiaceae</taxon>
        <taxon>Hericium</taxon>
    </lineage>
</organism>
<name>A0A4Z0A656_9AGAM</name>
<keyword evidence="2" id="KW-1185">Reference proteome</keyword>
<reference evidence="1 2" key="1">
    <citation type="submission" date="2019-02" db="EMBL/GenBank/DDBJ databases">
        <title>Genome sequencing of the rare red list fungi Hericium alpestre (H. flagellum).</title>
        <authorList>
            <person name="Buettner E."/>
            <person name="Kellner H."/>
        </authorList>
    </citation>
    <scope>NUCLEOTIDE SEQUENCE [LARGE SCALE GENOMIC DNA]</scope>
    <source>
        <strain evidence="1 2">DSM 108284</strain>
    </source>
</reference>
<dbReference type="AlphaFoldDB" id="A0A4Z0A656"/>
<dbReference type="OrthoDB" id="3305657at2759"/>
<sequence>MPKIIQPAPYLALPYEPPTVRSRYEQTEMYFMISPLGKHPAPSNSSFCTWDGYHTLLYCKNTPSSIQNGGLTYDASAVIFEITGKIRHELCFITTNGDCGHPNTSEEALVEQPNFASCWLEVPGDTAEDRTVWCRALQQLEDIALCANKDVHMQEFLEPQYSCTGRASRSPALFQVSWLPPQHSIGLDALPLFNARYEHILIPSLDHVPFDRHVHVRFMLHLGPGPATHRGGPIIGAEILYMHIVD</sequence>
<comment type="caution">
    <text evidence="1">The sequence shown here is derived from an EMBL/GenBank/DDBJ whole genome shotgun (WGS) entry which is preliminary data.</text>
</comment>
<dbReference type="Proteomes" id="UP000298061">
    <property type="component" value="Unassembled WGS sequence"/>
</dbReference>
<protein>
    <submittedName>
        <fullName evidence="1">Uncharacterized protein</fullName>
    </submittedName>
</protein>
<gene>
    <name evidence="1" type="ORF">EWM64_g1795</name>
</gene>
<evidence type="ECO:0000313" key="2">
    <source>
        <dbReference type="Proteomes" id="UP000298061"/>
    </source>
</evidence>
<proteinExistence type="predicted"/>
<accession>A0A4Z0A656</accession>
<dbReference type="EMBL" id="SFCI01000131">
    <property type="protein sequence ID" value="TFY82215.1"/>
    <property type="molecule type" value="Genomic_DNA"/>
</dbReference>